<keyword evidence="8" id="KW-1185">Reference proteome</keyword>
<feature type="transmembrane region" description="Helical" evidence="6">
    <location>
        <begin position="321"/>
        <end position="344"/>
    </location>
</feature>
<evidence type="ECO:0000256" key="3">
    <source>
        <dbReference type="ARBA" id="ARBA00022692"/>
    </source>
</evidence>
<evidence type="ECO:0000256" key="1">
    <source>
        <dbReference type="ARBA" id="ARBA00004651"/>
    </source>
</evidence>
<evidence type="ECO:0000256" key="2">
    <source>
        <dbReference type="ARBA" id="ARBA00022475"/>
    </source>
</evidence>
<dbReference type="KEGG" id="dho:Dia5BBH33_13940"/>
<dbReference type="RefSeq" id="WP_022382897.1">
    <property type="nucleotide sequence ID" value="NZ_AP019697.1"/>
</dbReference>
<evidence type="ECO:0000256" key="5">
    <source>
        <dbReference type="ARBA" id="ARBA00023136"/>
    </source>
</evidence>
<dbReference type="NCBIfam" id="NF007938">
    <property type="entry name" value="PRK10655.1"/>
    <property type="match status" value="1"/>
</dbReference>
<dbReference type="Pfam" id="PF13520">
    <property type="entry name" value="AA_permease_2"/>
    <property type="match status" value="1"/>
</dbReference>
<feature type="transmembrane region" description="Helical" evidence="6">
    <location>
        <begin position="385"/>
        <end position="402"/>
    </location>
</feature>
<dbReference type="AlphaFoldDB" id="A0A8D4UUX7"/>
<dbReference type="PANTHER" id="PTHR42770:SF6">
    <property type="entry name" value="PUTRESCINE TRANSPORTER POTE"/>
    <property type="match status" value="1"/>
</dbReference>
<feature type="transmembrane region" description="Helical" evidence="6">
    <location>
        <begin position="88"/>
        <end position="113"/>
    </location>
</feature>
<dbReference type="GO" id="GO:0005886">
    <property type="term" value="C:plasma membrane"/>
    <property type="evidence" value="ECO:0007669"/>
    <property type="project" value="UniProtKB-SubCell"/>
</dbReference>
<feature type="transmembrane region" description="Helical" evidence="6">
    <location>
        <begin position="221"/>
        <end position="250"/>
    </location>
</feature>
<keyword evidence="3 6" id="KW-0812">Transmembrane</keyword>
<feature type="transmembrane region" description="Helical" evidence="6">
    <location>
        <begin position="350"/>
        <end position="373"/>
    </location>
</feature>
<feature type="transmembrane region" description="Helical" evidence="6">
    <location>
        <begin position="38"/>
        <end position="57"/>
    </location>
</feature>
<dbReference type="PIRSF" id="PIRSF006060">
    <property type="entry name" value="AA_transporter"/>
    <property type="match status" value="1"/>
</dbReference>
<sequence length="445" mass="47415">MSKSKKMGVVQLTTVTAINMMGSGIILLPATLAEIGTVSIFAWILASIGATFLAYAFSKCGMYTKKVGGMGGYAEYRFGRAGNFLSNFCYTISLIIANVAIASGVVSYGSYVFGFNLDPVEVCLATIGVLLAAATISLVGPKNFGKFSTLGVMCVVTPVIGLLFAGAFFFSPDVYVQAWNPGDLPFYETMKQSIAVILWAFLGLETACANSDTVENPEKNVPIAVLAGTLLAGACYTTSTAIIGGLVPYTELMNANAPFGLAYATMFGPTAGYIVSCMLVCSCFVSLTAWQFTVSEVAREASSIGLFPKFFSTVNRFRSPYAAIGTLVAIQIVMTLSTMSPTLLKQFNVLINLAVMINLIPYLLAMAAVADLQKVEMIPHDKAKLANMAAIVGGIYSVYAVYGCGWSVILEGAFVTAMGLLIYFIVSPKLRYSAPRMETYPPIKK</sequence>
<keyword evidence="4 6" id="KW-1133">Transmembrane helix</keyword>
<feature type="transmembrane region" description="Helical" evidence="6">
    <location>
        <begin position="408"/>
        <end position="426"/>
    </location>
</feature>
<evidence type="ECO:0000256" key="4">
    <source>
        <dbReference type="ARBA" id="ARBA00022989"/>
    </source>
</evidence>
<proteinExistence type="predicted"/>
<keyword evidence="5 6" id="KW-0472">Membrane</keyword>
<dbReference type="Proteomes" id="UP000320585">
    <property type="component" value="Chromosome"/>
</dbReference>
<dbReference type="GO" id="GO:0022857">
    <property type="term" value="F:transmembrane transporter activity"/>
    <property type="evidence" value="ECO:0007669"/>
    <property type="project" value="InterPro"/>
</dbReference>
<dbReference type="PANTHER" id="PTHR42770">
    <property type="entry name" value="AMINO ACID TRANSPORTER-RELATED"/>
    <property type="match status" value="1"/>
</dbReference>
<comment type="subcellular location">
    <subcellularLocation>
        <location evidence="1">Cell membrane</location>
        <topology evidence="1">Multi-pass membrane protein</topology>
    </subcellularLocation>
</comment>
<feature type="transmembrane region" description="Helical" evidence="6">
    <location>
        <begin position="190"/>
        <end position="209"/>
    </location>
</feature>
<feature type="transmembrane region" description="Helical" evidence="6">
    <location>
        <begin position="270"/>
        <end position="290"/>
    </location>
</feature>
<name>A0A8D4UUX7_9FIRM</name>
<dbReference type="Gene3D" id="1.20.1740.10">
    <property type="entry name" value="Amino acid/polyamine transporter I"/>
    <property type="match status" value="1"/>
</dbReference>
<reference evidence="8" key="1">
    <citation type="submission" date="2019-05" db="EMBL/GenBank/DDBJ databases">
        <title>Complete genome sequencing of Dialister sp. strain 5BBH33.</title>
        <authorList>
            <person name="Sakamoto M."/>
            <person name="Murakami T."/>
            <person name="Mori H."/>
        </authorList>
    </citation>
    <scope>NUCLEOTIDE SEQUENCE [LARGE SCALE GENOMIC DNA]</scope>
    <source>
        <strain evidence="8">5BBH33</strain>
    </source>
</reference>
<feature type="transmembrane region" description="Helical" evidence="6">
    <location>
        <begin position="119"/>
        <end position="140"/>
    </location>
</feature>
<dbReference type="OrthoDB" id="9762947at2"/>
<dbReference type="GeneID" id="92716625"/>
<accession>A0A8D4UUX7</accession>
<protein>
    <submittedName>
        <fullName evidence="7">Putrescine-ornithine antiporter</fullName>
    </submittedName>
</protein>
<organism evidence="7 8">
    <name type="scientific">Dialister hominis</name>
    <dbReference type="NCBI Taxonomy" id="2582419"/>
    <lineage>
        <taxon>Bacteria</taxon>
        <taxon>Bacillati</taxon>
        <taxon>Bacillota</taxon>
        <taxon>Negativicutes</taxon>
        <taxon>Veillonellales</taxon>
        <taxon>Veillonellaceae</taxon>
        <taxon>Dialister</taxon>
    </lineage>
</organism>
<feature type="transmembrane region" description="Helical" evidence="6">
    <location>
        <begin position="147"/>
        <end position="170"/>
    </location>
</feature>
<evidence type="ECO:0000313" key="8">
    <source>
        <dbReference type="Proteomes" id="UP000320585"/>
    </source>
</evidence>
<dbReference type="InterPro" id="IPR002293">
    <property type="entry name" value="AA/rel_permease1"/>
</dbReference>
<dbReference type="EMBL" id="AP019697">
    <property type="protein sequence ID" value="BBK25459.1"/>
    <property type="molecule type" value="Genomic_DNA"/>
</dbReference>
<gene>
    <name evidence="7" type="primary">potE_2</name>
    <name evidence="7" type="ORF">Dia5BBH33_13940</name>
</gene>
<feature type="transmembrane region" description="Helical" evidence="6">
    <location>
        <begin position="12"/>
        <end position="32"/>
    </location>
</feature>
<dbReference type="InterPro" id="IPR050367">
    <property type="entry name" value="APC_superfamily"/>
</dbReference>
<keyword evidence="2" id="KW-1003">Cell membrane</keyword>
<evidence type="ECO:0000313" key="7">
    <source>
        <dbReference type="EMBL" id="BBK25459.1"/>
    </source>
</evidence>
<evidence type="ECO:0000256" key="6">
    <source>
        <dbReference type="SAM" id="Phobius"/>
    </source>
</evidence>